<evidence type="ECO:0000313" key="3">
    <source>
        <dbReference type="EMBL" id="VDO06397.1"/>
    </source>
</evidence>
<evidence type="ECO:0000259" key="2">
    <source>
        <dbReference type="Pfam" id="PF19008"/>
    </source>
</evidence>
<feature type="domain" description="DUF5737" evidence="2">
    <location>
        <begin position="42"/>
        <end position="137"/>
    </location>
</feature>
<accession>A0A0R3TQD5</accession>
<reference evidence="3 4" key="2">
    <citation type="submission" date="2018-11" db="EMBL/GenBank/DDBJ databases">
        <authorList>
            <consortium name="Pathogen Informatics"/>
        </authorList>
    </citation>
    <scope>NUCLEOTIDE SEQUENCE [LARGE SCALE GENOMIC DNA]</scope>
</reference>
<feature type="compositionally biased region" description="Low complexity" evidence="1">
    <location>
        <begin position="183"/>
        <end position="195"/>
    </location>
</feature>
<proteinExistence type="predicted"/>
<dbReference type="OrthoDB" id="6222391at2759"/>
<gene>
    <name evidence="3" type="ORF">HNAJ_LOCUS9746</name>
</gene>
<protein>
    <submittedName>
        <fullName evidence="5">DUF5737 domain-containing protein</fullName>
    </submittedName>
</protein>
<dbReference type="AlphaFoldDB" id="A0A0R3TQD5"/>
<dbReference type="WBParaSite" id="HNAJ_0000975101-mRNA-1">
    <property type="protein sequence ID" value="HNAJ_0000975101-mRNA-1"/>
    <property type="gene ID" value="HNAJ_0000975101"/>
</dbReference>
<evidence type="ECO:0000313" key="5">
    <source>
        <dbReference type="WBParaSite" id="HNAJ_0000975101-mRNA-1"/>
    </source>
</evidence>
<organism evidence="5">
    <name type="scientific">Rodentolepis nana</name>
    <name type="common">Dwarf tapeworm</name>
    <name type="synonym">Hymenolepis nana</name>
    <dbReference type="NCBI Taxonomy" id="102285"/>
    <lineage>
        <taxon>Eukaryota</taxon>
        <taxon>Metazoa</taxon>
        <taxon>Spiralia</taxon>
        <taxon>Lophotrochozoa</taxon>
        <taxon>Platyhelminthes</taxon>
        <taxon>Cestoda</taxon>
        <taxon>Eucestoda</taxon>
        <taxon>Cyclophyllidea</taxon>
        <taxon>Hymenolepididae</taxon>
        <taxon>Rodentolepis</taxon>
    </lineage>
</organism>
<dbReference type="InterPro" id="IPR043798">
    <property type="entry name" value="DUF5737"/>
</dbReference>
<dbReference type="EMBL" id="UZAE01012732">
    <property type="protein sequence ID" value="VDO06397.1"/>
    <property type="molecule type" value="Genomic_DNA"/>
</dbReference>
<keyword evidence="4" id="KW-1185">Reference proteome</keyword>
<sequence>MPRTMSLDKRLASGPVSFGHTRKESAYDFGFTQAQVKGKTCYYLVYRELVEAMDRKAPRCFIEMDEKCVRIVEKKYPFEEVTIFIKDIMSYFKFDHSSKFVALCIDANKAEKSGYWFINFDTEQQLEEFCDCLNKLFAWEKQKNAVKRTRTIQCWCCGADIVIPPQRSYIDNGYNESLKSKSSRWSSSKTSSSSSPALITYQPLNTSTTRRVFRRI</sequence>
<reference evidence="5" key="1">
    <citation type="submission" date="2017-02" db="UniProtKB">
        <authorList>
            <consortium name="WormBaseParasite"/>
        </authorList>
    </citation>
    <scope>IDENTIFICATION</scope>
</reference>
<dbReference type="Pfam" id="PF19008">
    <property type="entry name" value="DUF5737"/>
    <property type="match status" value="1"/>
</dbReference>
<evidence type="ECO:0000256" key="1">
    <source>
        <dbReference type="SAM" id="MobiDB-lite"/>
    </source>
</evidence>
<evidence type="ECO:0000313" key="4">
    <source>
        <dbReference type="Proteomes" id="UP000278807"/>
    </source>
</evidence>
<dbReference type="Proteomes" id="UP000278807">
    <property type="component" value="Unassembled WGS sequence"/>
</dbReference>
<feature type="region of interest" description="Disordered" evidence="1">
    <location>
        <begin position="178"/>
        <end position="197"/>
    </location>
</feature>
<name>A0A0R3TQD5_RODNA</name>